<dbReference type="Proteomes" id="UP000658514">
    <property type="component" value="Unassembled WGS sequence"/>
</dbReference>
<reference evidence="1 2" key="1">
    <citation type="journal article" date="2020" name="ISME J.">
        <title>Comparative genomics reveals insights into cyanobacterial evolution and habitat adaptation.</title>
        <authorList>
            <person name="Chen M.Y."/>
            <person name="Teng W.K."/>
            <person name="Zhao L."/>
            <person name="Hu C.X."/>
            <person name="Zhou Y.K."/>
            <person name="Han B.P."/>
            <person name="Song L.R."/>
            <person name="Shu W.S."/>
        </authorList>
    </citation>
    <scope>NUCLEOTIDE SEQUENCE [LARGE SCALE GENOMIC DNA]</scope>
    <source>
        <strain evidence="1 2">FACHB-288</strain>
    </source>
</reference>
<comment type="caution">
    <text evidence="1">The sequence shown here is derived from an EMBL/GenBank/DDBJ whole genome shotgun (WGS) entry which is preliminary data.</text>
</comment>
<protein>
    <submittedName>
        <fullName evidence="1">Uncharacterized protein</fullName>
    </submittedName>
</protein>
<dbReference type="RefSeq" id="WP_190547231.1">
    <property type="nucleotide sequence ID" value="NZ_CAWPNO010000050.1"/>
</dbReference>
<gene>
    <name evidence="1" type="ORF">H6G24_13755</name>
</gene>
<organism evidence="1 2">
    <name type="scientific">Calothrix parietina FACHB-288</name>
    <dbReference type="NCBI Taxonomy" id="2692896"/>
    <lineage>
        <taxon>Bacteria</taxon>
        <taxon>Bacillati</taxon>
        <taxon>Cyanobacteriota</taxon>
        <taxon>Cyanophyceae</taxon>
        <taxon>Nostocales</taxon>
        <taxon>Calotrichaceae</taxon>
        <taxon>Calothrix</taxon>
    </lineage>
</organism>
<dbReference type="EMBL" id="JACJQH010000019">
    <property type="protein sequence ID" value="MBD2196551.1"/>
    <property type="molecule type" value="Genomic_DNA"/>
</dbReference>
<keyword evidence="2" id="KW-1185">Reference proteome</keyword>
<accession>A0ABR8A989</accession>
<sequence>MRLSARFNLSRFLKLIISLVVLSTLLFLCQRVWAQDWLPVRGGIPFGISGIALIEQQSDSLSFLIVHDNKKPNQGRLAIINIKGKQQPEYLELNWPSNAKLPEDLEALTSIPGTNNTAFIGLTSLGKAYYLKLNSDKKTISLVKEFNLPTYPKGSNFEAFALQDIHEKLVAVWAHRGEAEQPATLYWGLLDLNKYQIVPAGYNNLVVPFPAENVRHISDLKIDSAGVVYISAASDPGDNGPFQSAVYVAGSLGYRNNKIVFKQSFHFVPIYRTNYHKIEALELVAGAKGGIVVGTDDENFGSAVYIVGGE</sequence>
<name>A0ABR8A989_9CYAN</name>
<evidence type="ECO:0000313" key="2">
    <source>
        <dbReference type="Proteomes" id="UP000658514"/>
    </source>
</evidence>
<proteinExistence type="predicted"/>
<evidence type="ECO:0000313" key="1">
    <source>
        <dbReference type="EMBL" id="MBD2196551.1"/>
    </source>
</evidence>